<evidence type="ECO:0000313" key="12">
    <source>
        <dbReference type="EnsemblPlants" id="Bo5g134810.1"/>
    </source>
</evidence>
<feature type="compositionally biased region" description="Basic and acidic residues" evidence="10">
    <location>
        <begin position="891"/>
        <end position="908"/>
    </location>
</feature>
<dbReference type="GO" id="GO:0007018">
    <property type="term" value="P:microtubule-based movement"/>
    <property type="evidence" value="ECO:0007669"/>
    <property type="project" value="InterPro"/>
</dbReference>
<keyword evidence="2 8" id="KW-0493">Microtubule</keyword>
<dbReference type="eggNOG" id="KOG0242">
    <property type="taxonomic scope" value="Eukaryota"/>
</dbReference>
<feature type="compositionally biased region" description="Low complexity" evidence="10">
    <location>
        <begin position="569"/>
        <end position="584"/>
    </location>
</feature>
<sequence>MMASSKQGSKSRKTGFSNFKGADSTASSTTSSSKLYQETSIDDGHSSPASSSAQSKQHFFSPDSVPQSAQRSKENVTVTVRFRPLSPREIRQGEEVAWYADGETIVRNEYNPTIAYAYDRVFGPTTTTRNVYDVAAHHVVNGAMEGINGTIFAYGVTSSGKTHTMHGDQRSPGIIPLAVKDAFSIIQETPNREFLLRISYMEIYNEVVNDLLNPAGHNLRIREDKQGTFVEGIKEEVVLSPAHALSLIAAGEEQRHVGSTNYNLLSSRSHTIFTLTIESSPLGNKIKGEAVHLSQLNLVDLAGSESSKVETSGLRRKEGSYINKSLLTLGTVISKLTDVKASHVPYRDSKLTRILQSSLSGHDRVSLICTVTPASSSSEETHNTLKFAHRAKHIEIQAEQNKIIDEKSLIKKYQHEIRQLKEELEQIKQDIVPIPQLNDIGTDDIVLLKQKLEDGQVKLQSRLEEEEEAKAALLSRIQRLTKLILVSTKTSQTSRLPHRFEPRRRHSFGEEELAYLPYKRRDLMDDEHLDLYVSPEGHHEIRDIACREEKKTRKHGLLNWLKPKKRDNSSSTSDQSSVVKSNSTPSTPQGGGNNLHAESRFSEVSPLMEQFSEPKEDREALEDTSHEMDTPEASSKMIDELDLLREQKKILSEEAALQSSLLKRLLDDAAKSPQNEEIKEEIKVLNDDIKAKNDQIATLEKQILDFVMTSHEALDKSDIVQALAEMRDQLNEKSFELEVKAADNNIIQEQLNQKTCECEALQEEVANLKQELSNALELAQETKIEELKQKAKELSESKEQLEHRNRKLAEESSYAKGLASAAAVELKALSEEVAKLMNHNERLASELATLKSSVPQRGNKPGTTTATNVRNNGRRESLTKRQQEQESSSMELKRELRMSKERERSYEAALVDRDQREAELERIVEESKQREAYLENELASMWVLVSKLRRSQEGGSEISDSVSETLQTDRSF</sequence>
<feature type="compositionally biased region" description="Polar residues" evidence="10">
    <location>
        <begin position="850"/>
        <end position="871"/>
    </location>
</feature>
<evidence type="ECO:0000259" key="11">
    <source>
        <dbReference type="PROSITE" id="PS50067"/>
    </source>
</evidence>
<dbReference type="InterPro" id="IPR027417">
    <property type="entry name" value="P-loop_NTPase"/>
</dbReference>
<dbReference type="PANTHER" id="PTHR47968:SF9">
    <property type="entry name" value="KINESIN-LIKE PROTEIN KIN-7K, CHLOROPLASTIC ISOFORM X1"/>
    <property type="match status" value="1"/>
</dbReference>
<evidence type="ECO:0000256" key="5">
    <source>
        <dbReference type="ARBA" id="ARBA00023054"/>
    </source>
</evidence>
<dbReference type="PRINTS" id="PR00380">
    <property type="entry name" value="KINESINHEAVY"/>
</dbReference>
<dbReference type="AlphaFoldDB" id="A0A0D3CKZ4"/>
<dbReference type="FunFam" id="3.40.850.10:FF:000014">
    <property type="entry name" value="Kinesin-like protein KIN-7G"/>
    <property type="match status" value="1"/>
</dbReference>
<evidence type="ECO:0000256" key="2">
    <source>
        <dbReference type="ARBA" id="ARBA00022701"/>
    </source>
</evidence>
<evidence type="ECO:0000256" key="3">
    <source>
        <dbReference type="ARBA" id="ARBA00022741"/>
    </source>
</evidence>
<dbReference type="SMART" id="SM00129">
    <property type="entry name" value="KISc"/>
    <property type="match status" value="1"/>
</dbReference>
<feature type="region of interest" description="Disordered" evidence="10">
    <location>
        <begin position="950"/>
        <end position="972"/>
    </location>
</feature>
<feature type="region of interest" description="Disordered" evidence="10">
    <location>
        <begin position="849"/>
        <end position="908"/>
    </location>
</feature>
<feature type="compositionally biased region" description="Polar residues" evidence="10">
    <location>
        <begin position="958"/>
        <end position="972"/>
    </location>
</feature>
<feature type="domain" description="Kinesin motor" evidence="11">
    <location>
        <begin position="75"/>
        <end position="394"/>
    </location>
</feature>
<dbReference type="RefSeq" id="XP_013586529.1">
    <property type="nucleotide sequence ID" value="XM_013731075.1"/>
</dbReference>
<feature type="compositionally biased region" description="Basic and acidic residues" evidence="10">
    <location>
        <begin position="873"/>
        <end position="884"/>
    </location>
</feature>
<dbReference type="CDD" id="cd01374">
    <property type="entry name" value="KISc_CENP_E"/>
    <property type="match status" value="1"/>
</dbReference>
<evidence type="ECO:0000256" key="4">
    <source>
        <dbReference type="ARBA" id="ARBA00022840"/>
    </source>
</evidence>
<dbReference type="EnsemblPlants" id="Bo5g134810.1">
    <property type="protein sequence ID" value="Bo5g134810.1"/>
    <property type="gene ID" value="Bo5g134810"/>
</dbReference>
<feature type="compositionally biased region" description="Low complexity" evidence="10">
    <location>
        <begin position="46"/>
        <end position="55"/>
    </location>
</feature>
<dbReference type="HOGENOM" id="CLU_004957_0_0_1"/>
<evidence type="ECO:0000256" key="9">
    <source>
        <dbReference type="SAM" id="Coils"/>
    </source>
</evidence>
<dbReference type="SUPFAM" id="SSF52540">
    <property type="entry name" value="P-loop containing nucleoside triphosphate hydrolases"/>
    <property type="match status" value="1"/>
</dbReference>
<organism evidence="12 13">
    <name type="scientific">Brassica oleracea var. oleracea</name>
    <dbReference type="NCBI Taxonomy" id="109376"/>
    <lineage>
        <taxon>Eukaryota</taxon>
        <taxon>Viridiplantae</taxon>
        <taxon>Streptophyta</taxon>
        <taxon>Embryophyta</taxon>
        <taxon>Tracheophyta</taxon>
        <taxon>Spermatophyta</taxon>
        <taxon>Magnoliopsida</taxon>
        <taxon>eudicotyledons</taxon>
        <taxon>Gunneridae</taxon>
        <taxon>Pentapetalae</taxon>
        <taxon>rosids</taxon>
        <taxon>malvids</taxon>
        <taxon>Brassicales</taxon>
        <taxon>Brassicaceae</taxon>
        <taxon>Brassiceae</taxon>
        <taxon>Brassica</taxon>
    </lineage>
</organism>
<dbReference type="InterPro" id="IPR001752">
    <property type="entry name" value="Kinesin_motor_dom"/>
</dbReference>
<dbReference type="GO" id="GO:0008017">
    <property type="term" value="F:microtubule binding"/>
    <property type="evidence" value="ECO:0007669"/>
    <property type="project" value="InterPro"/>
</dbReference>
<feature type="region of interest" description="Disordered" evidence="10">
    <location>
        <begin position="557"/>
        <end position="634"/>
    </location>
</feature>
<dbReference type="PROSITE" id="PS50067">
    <property type="entry name" value="KINESIN_MOTOR_2"/>
    <property type="match status" value="1"/>
</dbReference>
<keyword evidence="4 7" id="KW-0067">ATP-binding</keyword>
<dbReference type="GO" id="GO:0005524">
    <property type="term" value="F:ATP binding"/>
    <property type="evidence" value="ECO:0007669"/>
    <property type="project" value="UniProtKB-UniRule"/>
</dbReference>
<accession>A0A0D3CKZ4</accession>
<feature type="coiled-coil region" evidence="9">
    <location>
        <begin position="634"/>
        <end position="702"/>
    </location>
</feature>
<evidence type="ECO:0000256" key="10">
    <source>
        <dbReference type="SAM" id="MobiDB-lite"/>
    </source>
</evidence>
<dbReference type="Proteomes" id="UP000032141">
    <property type="component" value="Chromosome C5"/>
</dbReference>
<reference evidence="12 13" key="1">
    <citation type="journal article" date="2014" name="Genome Biol.">
        <title>Transcriptome and methylome profiling reveals relics of genome dominance in the mesopolyploid Brassica oleracea.</title>
        <authorList>
            <person name="Parkin I.A."/>
            <person name="Koh C."/>
            <person name="Tang H."/>
            <person name="Robinson S.J."/>
            <person name="Kagale S."/>
            <person name="Clarke W.E."/>
            <person name="Town C.D."/>
            <person name="Nixon J."/>
            <person name="Krishnakumar V."/>
            <person name="Bidwell S.L."/>
            <person name="Denoeud F."/>
            <person name="Belcram H."/>
            <person name="Links M.G."/>
            <person name="Just J."/>
            <person name="Clarke C."/>
            <person name="Bender T."/>
            <person name="Huebert T."/>
            <person name="Mason A.S."/>
            <person name="Pires J.C."/>
            <person name="Barker G."/>
            <person name="Moore J."/>
            <person name="Walley P.G."/>
            <person name="Manoli S."/>
            <person name="Batley J."/>
            <person name="Edwards D."/>
            <person name="Nelson M.N."/>
            <person name="Wang X."/>
            <person name="Paterson A.H."/>
            <person name="King G."/>
            <person name="Bancroft I."/>
            <person name="Chalhoub B."/>
            <person name="Sharpe A.G."/>
        </authorList>
    </citation>
    <scope>NUCLEOTIDE SEQUENCE</scope>
    <source>
        <strain evidence="12 13">cv. TO1000</strain>
    </source>
</reference>
<dbReference type="Pfam" id="PF00225">
    <property type="entry name" value="Kinesin"/>
    <property type="match status" value="1"/>
</dbReference>
<dbReference type="KEGG" id="boe:106295229"/>
<protein>
    <recommendedName>
        <fullName evidence="8">Kinesin-like protein</fullName>
    </recommendedName>
</protein>
<dbReference type="InterPro" id="IPR019821">
    <property type="entry name" value="Kinesin_motor_CS"/>
</dbReference>
<comment type="similarity">
    <text evidence="1">Belongs to the TRAFAC class myosin-kinesin ATPase superfamily. Kinesin family. KIN-7 subfamily.</text>
</comment>
<keyword evidence="6 7" id="KW-0505">Motor protein</keyword>
<dbReference type="PROSITE" id="PS00411">
    <property type="entry name" value="KINESIN_MOTOR_1"/>
    <property type="match status" value="1"/>
</dbReference>
<evidence type="ECO:0000256" key="6">
    <source>
        <dbReference type="ARBA" id="ARBA00023175"/>
    </source>
</evidence>
<dbReference type="InterPro" id="IPR036961">
    <property type="entry name" value="Kinesin_motor_dom_sf"/>
</dbReference>
<reference evidence="12" key="2">
    <citation type="submission" date="2015-03" db="UniProtKB">
        <authorList>
            <consortium name="EnsemblPlants"/>
        </authorList>
    </citation>
    <scope>IDENTIFICATION</scope>
</reference>
<feature type="compositionally biased region" description="Polar residues" evidence="10">
    <location>
        <begin position="64"/>
        <end position="75"/>
    </location>
</feature>
<evidence type="ECO:0000256" key="7">
    <source>
        <dbReference type="PROSITE-ProRule" id="PRU00283"/>
    </source>
</evidence>
<proteinExistence type="inferred from homology"/>
<feature type="coiled-coil region" evidence="9">
    <location>
        <begin position="396"/>
        <end position="483"/>
    </location>
</feature>
<evidence type="ECO:0000256" key="8">
    <source>
        <dbReference type="RuleBase" id="RU000394"/>
    </source>
</evidence>
<feature type="compositionally biased region" description="Low complexity" evidence="10">
    <location>
        <begin position="24"/>
        <end position="33"/>
    </location>
</feature>
<name>A0A0D3CKZ4_BRAOL</name>
<feature type="binding site" evidence="7">
    <location>
        <begin position="155"/>
        <end position="162"/>
    </location>
    <ligand>
        <name>ATP</name>
        <dbReference type="ChEBI" id="CHEBI:30616"/>
    </ligand>
</feature>
<dbReference type="OrthoDB" id="3176171at2759"/>
<feature type="region of interest" description="Disordered" evidence="10">
    <location>
        <begin position="1"/>
        <end position="75"/>
    </location>
</feature>
<dbReference type="OMA" id="NEKTTEC"/>
<dbReference type="GO" id="GO:0003777">
    <property type="term" value="F:microtubule motor activity"/>
    <property type="evidence" value="ECO:0007669"/>
    <property type="project" value="InterPro"/>
</dbReference>
<evidence type="ECO:0000256" key="1">
    <source>
        <dbReference type="ARBA" id="ARBA00007310"/>
    </source>
</evidence>
<keyword evidence="5 9" id="KW-0175">Coiled coil</keyword>
<keyword evidence="3 7" id="KW-0547">Nucleotide-binding</keyword>
<evidence type="ECO:0000313" key="13">
    <source>
        <dbReference type="Proteomes" id="UP000032141"/>
    </source>
</evidence>
<dbReference type="Gene3D" id="3.40.850.10">
    <property type="entry name" value="Kinesin motor domain"/>
    <property type="match status" value="1"/>
</dbReference>
<dbReference type="PANTHER" id="PTHR47968">
    <property type="entry name" value="CENTROMERE PROTEIN E"/>
    <property type="match status" value="1"/>
</dbReference>
<dbReference type="GO" id="GO:0005874">
    <property type="term" value="C:microtubule"/>
    <property type="evidence" value="ECO:0007669"/>
    <property type="project" value="UniProtKB-KW"/>
</dbReference>
<dbReference type="GeneID" id="106295229"/>
<dbReference type="Gramene" id="Bo5g134810.1">
    <property type="protein sequence ID" value="Bo5g134810.1"/>
    <property type="gene ID" value="Bo5g134810"/>
</dbReference>
<feature type="compositionally biased region" description="Basic and acidic residues" evidence="10">
    <location>
        <begin position="612"/>
        <end position="629"/>
    </location>
</feature>
<keyword evidence="13" id="KW-1185">Reference proteome</keyword>
<dbReference type="InterPro" id="IPR027640">
    <property type="entry name" value="Kinesin-like_fam"/>
</dbReference>
<dbReference type="STRING" id="109376.A0A0D3CKZ4"/>